<dbReference type="InterPro" id="IPR002132">
    <property type="entry name" value="Ribosomal_uL5"/>
</dbReference>
<keyword evidence="3" id="KW-0687">Ribonucleoprotein</keyword>
<evidence type="ECO:0000256" key="1">
    <source>
        <dbReference type="ARBA" id="ARBA00008553"/>
    </source>
</evidence>
<dbReference type="GeneID" id="10210854"/>
<gene>
    <name evidence="4" type="primary">rpl5</name>
</gene>
<evidence type="ECO:0000313" key="4">
    <source>
        <dbReference type="EMBL" id="ADW83110.1"/>
    </source>
</evidence>
<proteinExistence type="inferred from homology"/>
<dbReference type="RefSeq" id="YP_004222738.1">
    <property type="nucleotide sequence ID" value="NC_015117.1"/>
</dbReference>
<dbReference type="GO" id="GO:0006412">
    <property type="term" value="P:translation"/>
    <property type="evidence" value="ECO:0007669"/>
    <property type="project" value="InterPro"/>
</dbReference>
<reference evidence="4" key="1">
    <citation type="submission" date="2011-01" db="EMBL/GenBank/DDBJ databases">
        <authorList>
            <person name="Lang B.F."/>
            <person name="Burger G.B."/>
        </authorList>
    </citation>
    <scope>NUCLEOTIDE SEQUENCE</scope>
    <source>
        <strain evidence="4">UTEX 64</strain>
    </source>
</reference>
<dbReference type="AlphaFoldDB" id="E9P6C6"/>
<dbReference type="GO" id="GO:0005840">
    <property type="term" value="C:ribosome"/>
    <property type="evidence" value="ECO:0007669"/>
    <property type="project" value="UniProtKB-KW"/>
</dbReference>
<comment type="similarity">
    <text evidence="1">Belongs to the universal ribosomal protein uL5 family.</text>
</comment>
<organism evidence="4">
    <name type="scientific">Glaucocystis nostochinearum</name>
    <dbReference type="NCBI Taxonomy" id="38271"/>
    <lineage>
        <taxon>Eukaryota</taxon>
        <taxon>Glaucocystophyceae</taxon>
        <taxon>Glaucocystales</taxon>
        <taxon>Glaucocystaceae</taxon>
        <taxon>Glaucocystis</taxon>
    </lineage>
</organism>
<dbReference type="GO" id="GO:0003735">
    <property type="term" value="F:structural constituent of ribosome"/>
    <property type="evidence" value="ECO:0007669"/>
    <property type="project" value="InterPro"/>
</dbReference>
<sequence length="189" mass="22374">MNRFLKIKEYNDNVLKYDFSLRYFCPNNYYSLRIKKINIQILLSEILINENLFFFIISILKIISYQHSLPIFSKKAIANFSLKKHMIIGAIVCLRKLSLLCFISKFQNLLNQNLDLSKNYTYKEAENNLLNITIGLKNISVFPEIESQFSKISRKIGADIMFTFFINLRLKKNKFIYIKQHLNAIQLLI</sequence>
<evidence type="ECO:0000256" key="2">
    <source>
        <dbReference type="ARBA" id="ARBA00022980"/>
    </source>
</evidence>
<dbReference type="GO" id="GO:1990904">
    <property type="term" value="C:ribonucleoprotein complex"/>
    <property type="evidence" value="ECO:0007669"/>
    <property type="project" value="UniProtKB-KW"/>
</dbReference>
<dbReference type="EMBL" id="HQ908425">
    <property type="protein sequence ID" value="ADW83110.1"/>
    <property type="molecule type" value="Genomic_DNA"/>
</dbReference>
<evidence type="ECO:0000256" key="3">
    <source>
        <dbReference type="ARBA" id="ARBA00023274"/>
    </source>
</evidence>
<keyword evidence="2 4" id="KW-0689">Ribosomal protein</keyword>
<name>E9P6C6_9EUKA</name>
<keyword evidence="4" id="KW-0496">Mitochondrion</keyword>
<dbReference type="SUPFAM" id="SSF55282">
    <property type="entry name" value="RL5-like"/>
    <property type="match status" value="1"/>
</dbReference>
<accession>E9P6C6</accession>
<dbReference type="Gene3D" id="3.30.1440.10">
    <property type="match status" value="1"/>
</dbReference>
<dbReference type="InterPro" id="IPR022803">
    <property type="entry name" value="Ribosomal_uL5_dom_sf"/>
</dbReference>
<dbReference type="PIRSF" id="PIRSF002161">
    <property type="entry name" value="Ribosomal_L5"/>
    <property type="match status" value="1"/>
</dbReference>
<geneLocation type="mitochondrion" evidence="4"/>
<protein>
    <submittedName>
        <fullName evidence="4">Ribosomal protein L5</fullName>
    </submittedName>
</protein>